<dbReference type="PROSITE" id="PS50943">
    <property type="entry name" value="HTH_CROC1"/>
    <property type="match status" value="1"/>
</dbReference>
<evidence type="ECO:0000313" key="2">
    <source>
        <dbReference type="EMBL" id="GAK31318.1"/>
    </source>
</evidence>
<dbReference type="Pfam" id="PF01381">
    <property type="entry name" value="HTH_3"/>
    <property type="match status" value="1"/>
</dbReference>
<evidence type="ECO:0000259" key="1">
    <source>
        <dbReference type="PROSITE" id="PS50943"/>
    </source>
</evidence>
<dbReference type="InterPro" id="IPR010982">
    <property type="entry name" value="Lambda_DNA-bd_dom_sf"/>
</dbReference>
<dbReference type="Proteomes" id="UP000030643">
    <property type="component" value="Unassembled WGS sequence"/>
</dbReference>
<dbReference type="SUPFAM" id="SSF47413">
    <property type="entry name" value="lambda repressor-like DNA-binding domains"/>
    <property type="match status" value="1"/>
</dbReference>
<keyword evidence="3" id="KW-1185">Reference proteome</keyword>
<reference evidence="3" key="1">
    <citation type="journal article" date="2014" name="Genome Announc.">
        <title>Draft genome sequence of Weissella oryzae SG25T, isolated from fermented rice grains.</title>
        <authorList>
            <person name="Tanizawa Y."/>
            <person name="Fujisawa T."/>
            <person name="Mochizuki T."/>
            <person name="Kaminuma E."/>
            <person name="Suzuki Y."/>
            <person name="Nakamura Y."/>
            <person name="Tohno M."/>
        </authorList>
    </citation>
    <scope>NUCLEOTIDE SEQUENCE [LARGE SCALE GENOMIC DNA]</scope>
    <source>
        <strain evidence="3">DSM 25784 / JCM 18191 / LMG 30913 / SG25</strain>
    </source>
</reference>
<gene>
    <name evidence="2" type="ORF">WOSG25_090150</name>
</gene>
<name>A0A069CVU4_WEIOS</name>
<dbReference type="InterPro" id="IPR001387">
    <property type="entry name" value="Cro/C1-type_HTH"/>
</dbReference>
<accession>A0A069CVU4</accession>
<dbReference type="SMART" id="SM00530">
    <property type="entry name" value="HTH_XRE"/>
    <property type="match status" value="1"/>
</dbReference>
<dbReference type="Gene3D" id="1.10.260.40">
    <property type="entry name" value="lambda repressor-like DNA-binding domains"/>
    <property type="match status" value="1"/>
</dbReference>
<dbReference type="AlphaFoldDB" id="A0A069CVU4"/>
<proteinExistence type="predicted"/>
<feature type="domain" description="HTH cro/C1-type" evidence="1">
    <location>
        <begin position="10"/>
        <end position="65"/>
    </location>
</feature>
<sequence length="82" mass="9690">MTSKSLAVELKNWRTAERLTLLQAQERTNIHRNTLQRYEHREGGIPKAENIIRLAKVLKMDLETVLRLAMYDKELNTKKKDQ</sequence>
<dbReference type="GO" id="GO:0003677">
    <property type="term" value="F:DNA binding"/>
    <property type="evidence" value="ECO:0007669"/>
    <property type="project" value="InterPro"/>
</dbReference>
<protein>
    <recommendedName>
        <fullName evidence="1">HTH cro/C1-type domain-containing protein</fullName>
    </recommendedName>
</protein>
<organism evidence="2 3">
    <name type="scientific">Weissella oryzae (strain DSM 25784 / JCM 18191 / LMG 30913 / SG25)</name>
    <dbReference type="NCBI Taxonomy" id="1329250"/>
    <lineage>
        <taxon>Bacteria</taxon>
        <taxon>Bacillati</taxon>
        <taxon>Bacillota</taxon>
        <taxon>Bacilli</taxon>
        <taxon>Lactobacillales</taxon>
        <taxon>Lactobacillaceae</taxon>
        <taxon>Weissella</taxon>
    </lineage>
</organism>
<dbReference type="OrthoDB" id="9805856at2"/>
<dbReference type="RefSeq" id="WP_027699316.1">
    <property type="nucleotide sequence ID" value="NZ_DF820492.1"/>
</dbReference>
<evidence type="ECO:0000313" key="3">
    <source>
        <dbReference type="Proteomes" id="UP000030643"/>
    </source>
</evidence>
<dbReference type="EMBL" id="DF820492">
    <property type="protein sequence ID" value="GAK31318.1"/>
    <property type="molecule type" value="Genomic_DNA"/>
</dbReference>